<evidence type="ECO:0000313" key="3">
    <source>
        <dbReference type="Proteomes" id="UP000322214"/>
    </source>
</evidence>
<keyword evidence="1" id="KW-0812">Transmembrane</keyword>
<dbReference type="AlphaFoldDB" id="A0A5B9PNA0"/>
<protein>
    <submittedName>
        <fullName evidence="2">CDP-alcohol phosphatidyltransferase</fullName>
    </submittedName>
</protein>
<feature type="transmembrane region" description="Helical" evidence="1">
    <location>
        <begin position="127"/>
        <end position="155"/>
    </location>
</feature>
<dbReference type="EMBL" id="CP042912">
    <property type="protein sequence ID" value="QEG24011.1"/>
    <property type="molecule type" value="Genomic_DNA"/>
</dbReference>
<dbReference type="Proteomes" id="UP000322214">
    <property type="component" value="Chromosome"/>
</dbReference>
<gene>
    <name evidence="2" type="ORF">MFFC18_39170</name>
</gene>
<keyword evidence="3" id="KW-1185">Reference proteome</keyword>
<evidence type="ECO:0000313" key="2">
    <source>
        <dbReference type="EMBL" id="QEG24011.1"/>
    </source>
</evidence>
<accession>A0A5B9PNA0</accession>
<keyword evidence="2" id="KW-0808">Transferase</keyword>
<dbReference type="Gene3D" id="1.20.120.1760">
    <property type="match status" value="1"/>
</dbReference>
<dbReference type="KEGG" id="mff:MFFC18_39170"/>
<name>A0A5B9PNA0_9BACT</name>
<proteinExistence type="predicted"/>
<dbReference type="STRING" id="980251.GCA_001642875_04183"/>
<dbReference type="GO" id="GO:0016740">
    <property type="term" value="F:transferase activity"/>
    <property type="evidence" value="ECO:0007669"/>
    <property type="project" value="UniProtKB-KW"/>
</dbReference>
<feature type="transmembrane region" description="Helical" evidence="1">
    <location>
        <begin position="41"/>
        <end position="64"/>
    </location>
</feature>
<organism evidence="2 3">
    <name type="scientific">Mariniblastus fucicola</name>
    <dbReference type="NCBI Taxonomy" id="980251"/>
    <lineage>
        <taxon>Bacteria</taxon>
        <taxon>Pseudomonadati</taxon>
        <taxon>Planctomycetota</taxon>
        <taxon>Planctomycetia</taxon>
        <taxon>Pirellulales</taxon>
        <taxon>Pirellulaceae</taxon>
        <taxon>Mariniblastus</taxon>
    </lineage>
</organism>
<sequence length="240" mass="25396">MVRNVYSGMTTMNKESNADLENRRPIKSRGMKLFQFLAQRLAASSVTPNMISCSSIAFGALAGASMAATTWVEATLLHGFLWLVAAAMIQGRLIANLLDGMVAVEGGKATVTGELYNEVPDRISDTFIFVGAGFACVGVTSLGWAAAVVAVFVAYTRAIGVSVGAGQVFAGPMAKPQRMALMTVVSVVLSALTFLDADQQLQSWILNGALAIIVLFGLVTAIRRLTIIGRAMQQNSRSQS</sequence>
<keyword evidence="1" id="KW-0472">Membrane</keyword>
<feature type="transmembrane region" description="Helical" evidence="1">
    <location>
        <begin position="201"/>
        <end position="222"/>
    </location>
</feature>
<evidence type="ECO:0000256" key="1">
    <source>
        <dbReference type="SAM" id="Phobius"/>
    </source>
</evidence>
<reference evidence="2 3" key="1">
    <citation type="submission" date="2019-08" db="EMBL/GenBank/DDBJ databases">
        <title>Deep-cultivation of Planctomycetes and their phenomic and genomic characterization uncovers novel biology.</title>
        <authorList>
            <person name="Wiegand S."/>
            <person name="Jogler M."/>
            <person name="Boedeker C."/>
            <person name="Pinto D."/>
            <person name="Vollmers J."/>
            <person name="Rivas-Marin E."/>
            <person name="Kohn T."/>
            <person name="Peeters S.H."/>
            <person name="Heuer A."/>
            <person name="Rast P."/>
            <person name="Oberbeckmann S."/>
            <person name="Bunk B."/>
            <person name="Jeske O."/>
            <person name="Meyerdierks A."/>
            <person name="Storesund J.E."/>
            <person name="Kallscheuer N."/>
            <person name="Luecker S."/>
            <person name="Lage O.M."/>
            <person name="Pohl T."/>
            <person name="Merkel B.J."/>
            <person name="Hornburger P."/>
            <person name="Mueller R.-W."/>
            <person name="Bruemmer F."/>
            <person name="Labrenz M."/>
            <person name="Spormann A.M."/>
            <person name="Op den Camp H."/>
            <person name="Overmann J."/>
            <person name="Amann R."/>
            <person name="Jetten M.S.M."/>
            <person name="Mascher T."/>
            <person name="Medema M.H."/>
            <person name="Devos D.P."/>
            <person name="Kaster A.-K."/>
            <person name="Ovreas L."/>
            <person name="Rohde M."/>
            <person name="Galperin M.Y."/>
            <person name="Jogler C."/>
        </authorList>
    </citation>
    <scope>NUCLEOTIDE SEQUENCE [LARGE SCALE GENOMIC DNA]</scope>
    <source>
        <strain evidence="2 3">FC18</strain>
    </source>
</reference>
<keyword evidence="1" id="KW-1133">Transmembrane helix</keyword>
<dbReference type="InterPro" id="IPR043130">
    <property type="entry name" value="CDP-OH_PTrfase_TM_dom"/>
</dbReference>
<feature type="transmembrane region" description="Helical" evidence="1">
    <location>
        <begin position="176"/>
        <end position="195"/>
    </location>
</feature>